<feature type="signal peptide" evidence="2">
    <location>
        <begin position="1"/>
        <end position="25"/>
    </location>
</feature>
<dbReference type="EMBL" id="VDEP01000250">
    <property type="protein sequence ID" value="KAA1118444.1"/>
    <property type="molecule type" value="Genomic_DNA"/>
</dbReference>
<evidence type="ECO:0000256" key="1">
    <source>
        <dbReference type="SAM" id="Coils"/>
    </source>
</evidence>
<dbReference type="Proteomes" id="UP000324748">
    <property type="component" value="Unassembled WGS sequence"/>
</dbReference>
<evidence type="ECO:0000313" key="6">
    <source>
        <dbReference type="Proteomes" id="UP000325313"/>
    </source>
</evidence>
<organism evidence="3 5">
    <name type="scientific">Puccinia graminis f. sp. tritici</name>
    <dbReference type="NCBI Taxonomy" id="56615"/>
    <lineage>
        <taxon>Eukaryota</taxon>
        <taxon>Fungi</taxon>
        <taxon>Dikarya</taxon>
        <taxon>Basidiomycota</taxon>
        <taxon>Pucciniomycotina</taxon>
        <taxon>Pucciniomycetes</taxon>
        <taxon>Pucciniales</taxon>
        <taxon>Pucciniaceae</taxon>
        <taxon>Puccinia</taxon>
    </lineage>
</organism>
<dbReference type="Proteomes" id="UP000325313">
    <property type="component" value="Unassembled WGS sequence"/>
</dbReference>
<accession>A0A5B0NC48</accession>
<feature type="chain" id="PRO_5033473824" evidence="2">
    <location>
        <begin position="26"/>
        <end position="602"/>
    </location>
</feature>
<evidence type="ECO:0000313" key="4">
    <source>
        <dbReference type="EMBL" id="KAA1118444.1"/>
    </source>
</evidence>
<feature type="coiled-coil region" evidence="1">
    <location>
        <begin position="549"/>
        <end position="580"/>
    </location>
</feature>
<keyword evidence="5" id="KW-1185">Reference proteome</keyword>
<evidence type="ECO:0000313" key="5">
    <source>
        <dbReference type="Proteomes" id="UP000324748"/>
    </source>
</evidence>
<comment type="caution">
    <text evidence="3">The sequence shown here is derived from an EMBL/GenBank/DDBJ whole genome shotgun (WGS) entry which is preliminary data.</text>
</comment>
<evidence type="ECO:0000256" key="2">
    <source>
        <dbReference type="SAM" id="SignalP"/>
    </source>
</evidence>
<keyword evidence="2" id="KW-0732">Signal</keyword>
<dbReference type="AlphaFoldDB" id="A0A5B0NC48"/>
<keyword evidence="1" id="KW-0175">Coiled coil</keyword>
<protein>
    <submittedName>
        <fullName evidence="3">Uncharacterized protein</fullName>
    </submittedName>
</protein>
<reference evidence="5 6" key="1">
    <citation type="submission" date="2019-05" db="EMBL/GenBank/DDBJ databases">
        <title>Emergence of the Ug99 lineage of the wheat stem rust pathogen through somatic hybridization.</title>
        <authorList>
            <person name="Li F."/>
            <person name="Upadhyaya N.M."/>
            <person name="Sperschneider J."/>
            <person name="Matny O."/>
            <person name="Nguyen-Phuc H."/>
            <person name="Mago R."/>
            <person name="Raley C."/>
            <person name="Miller M.E."/>
            <person name="Silverstein K.A.T."/>
            <person name="Henningsen E."/>
            <person name="Hirsch C.D."/>
            <person name="Visser B."/>
            <person name="Pretorius Z.A."/>
            <person name="Steffenson B.J."/>
            <person name="Schwessinger B."/>
            <person name="Dodds P.N."/>
            <person name="Figueroa M."/>
        </authorList>
    </citation>
    <scope>NUCLEOTIDE SEQUENCE [LARGE SCALE GENOMIC DNA]</scope>
    <source>
        <strain evidence="3">21-0</strain>
        <strain evidence="4 6">Ug99</strain>
    </source>
</reference>
<evidence type="ECO:0000313" key="3">
    <source>
        <dbReference type="EMBL" id="KAA1085349.1"/>
    </source>
</evidence>
<proteinExistence type="predicted"/>
<gene>
    <name evidence="3" type="ORF">PGT21_004120</name>
    <name evidence="4" type="ORF">PGTUg99_006174</name>
</gene>
<dbReference type="EMBL" id="VSWC01000106">
    <property type="protein sequence ID" value="KAA1085349.1"/>
    <property type="molecule type" value="Genomic_DNA"/>
</dbReference>
<name>A0A5B0NC48_PUCGR</name>
<sequence length="602" mass="69028">MAMSSGYRSIFAIIIAACYLQGTRCMNRYSLLPKSSENLEETIHLSAGPGGSYNDFEKTSKEKGVYDDRAVQPRTQISQGDIDQYLSSVGPISKPTPGSASQQLDLIIQKAKTGLADRDYWPAVHMKSLAEDFELTSQELNRLGASIKKMKTYSRAYPHTIKTKLTESVGDLREIHKSLKQYISYDLRTWADRNHLPSPTIFEDHVRPQEKKNASGSQETRLTISAANVKENLPHECLDNLAESMRDTFNIRDNREDPDFWAIHRIYITTVDQLYKHGLITQKRFEQLIQKDKYADEYVRAAARNLFWHFSHIEKEYQNPLYRNSDILVGLPYSLPFTNMLNVLSPQNKEMFFHEIIKLDALDWIAKTIEARGEEGLAPGETTLARSFKALFETDLLVRVFNERYLDQAKVVRQLDAIFKIFTDTEVWNEHWGRSQSIRIMGQILKFIDQTFLQTESRKEEKIVVSVRGKYTDFVKNKLDLLSSRAQAFVELENISKYLGAKFPLRNDLNIQKPIPPAVELSLIEELIANSPSLKAYRRNLAIQDDGLIEKYNTEIDSKIKELETKIKQLKGKHSGSSSKSGTFRMIKDIFKGKGKASEKNS</sequence>